<organism evidence="13 14">
    <name type="scientific">Lupinus albus</name>
    <name type="common">White lupine</name>
    <name type="synonym">Lupinus termis</name>
    <dbReference type="NCBI Taxonomy" id="3870"/>
    <lineage>
        <taxon>Eukaryota</taxon>
        <taxon>Viridiplantae</taxon>
        <taxon>Streptophyta</taxon>
        <taxon>Embryophyta</taxon>
        <taxon>Tracheophyta</taxon>
        <taxon>Spermatophyta</taxon>
        <taxon>Magnoliopsida</taxon>
        <taxon>eudicotyledons</taxon>
        <taxon>Gunneridae</taxon>
        <taxon>Pentapetalae</taxon>
        <taxon>rosids</taxon>
        <taxon>fabids</taxon>
        <taxon>Fabales</taxon>
        <taxon>Fabaceae</taxon>
        <taxon>Papilionoideae</taxon>
        <taxon>50 kb inversion clade</taxon>
        <taxon>genistoids sensu lato</taxon>
        <taxon>core genistoids</taxon>
        <taxon>Genisteae</taxon>
        <taxon>Lupinus</taxon>
    </lineage>
</organism>
<evidence type="ECO:0000256" key="2">
    <source>
        <dbReference type="ARBA" id="ARBA00004141"/>
    </source>
</evidence>
<dbReference type="PROSITE" id="PS50939">
    <property type="entry name" value="CYTOCHROME_B561"/>
    <property type="match status" value="1"/>
</dbReference>
<evidence type="ECO:0000256" key="9">
    <source>
        <dbReference type="ARBA" id="ARBA00023004"/>
    </source>
</evidence>
<evidence type="ECO:0000256" key="8">
    <source>
        <dbReference type="ARBA" id="ARBA00022989"/>
    </source>
</evidence>
<dbReference type="Gene3D" id="1.20.120.1770">
    <property type="match status" value="1"/>
</dbReference>
<evidence type="ECO:0000256" key="1">
    <source>
        <dbReference type="ARBA" id="ARBA00001970"/>
    </source>
</evidence>
<dbReference type="SMART" id="SM00665">
    <property type="entry name" value="B561"/>
    <property type="match status" value="1"/>
</dbReference>
<evidence type="ECO:0000259" key="12">
    <source>
        <dbReference type="PROSITE" id="PS50939"/>
    </source>
</evidence>
<comment type="caution">
    <text evidence="13">The sequence shown here is derived from an EMBL/GenBank/DDBJ whole genome shotgun (WGS) entry which is preliminary data.</text>
</comment>
<evidence type="ECO:0000313" key="13">
    <source>
        <dbReference type="EMBL" id="KAE9610626.1"/>
    </source>
</evidence>
<feature type="transmembrane region" description="Helical" evidence="11">
    <location>
        <begin position="129"/>
        <end position="149"/>
    </location>
</feature>
<name>A0A6A4QAU5_LUPAL</name>
<dbReference type="PANTHER" id="PTHR15422:SF44">
    <property type="entry name" value="CYTOCHROME B561 DOMAIN-CONTAINING PROTEIN"/>
    <property type="match status" value="1"/>
</dbReference>
<dbReference type="PANTHER" id="PTHR15422">
    <property type="entry name" value="OS05G0565100 PROTEIN"/>
    <property type="match status" value="1"/>
</dbReference>
<keyword evidence="5 11" id="KW-0812">Transmembrane</keyword>
<comment type="cofactor">
    <cofactor evidence="1">
        <name>heme b</name>
        <dbReference type="ChEBI" id="CHEBI:60344"/>
    </cofactor>
</comment>
<dbReference type="GO" id="GO:0020037">
    <property type="term" value="F:heme binding"/>
    <property type="evidence" value="ECO:0007669"/>
    <property type="project" value="TreeGrafter"/>
</dbReference>
<feature type="transmembrane region" description="Helical" evidence="11">
    <location>
        <begin position="75"/>
        <end position="93"/>
    </location>
</feature>
<evidence type="ECO:0000256" key="5">
    <source>
        <dbReference type="ARBA" id="ARBA00022692"/>
    </source>
</evidence>
<keyword evidence="4" id="KW-0349">Heme</keyword>
<dbReference type="Pfam" id="PF03188">
    <property type="entry name" value="Cytochrom_B561"/>
    <property type="match status" value="1"/>
</dbReference>
<reference evidence="14" key="1">
    <citation type="journal article" date="2020" name="Nat. Commun.">
        <title>Genome sequence of the cluster root forming white lupin.</title>
        <authorList>
            <person name="Hufnagel B."/>
            <person name="Marques A."/>
            <person name="Soriano A."/>
            <person name="Marques L."/>
            <person name="Divol F."/>
            <person name="Doumas P."/>
            <person name="Sallet E."/>
            <person name="Mancinotti D."/>
            <person name="Carrere S."/>
            <person name="Marande W."/>
            <person name="Arribat S."/>
            <person name="Keller J."/>
            <person name="Huneau C."/>
            <person name="Blein T."/>
            <person name="Aime D."/>
            <person name="Laguerre M."/>
            <person name="Taylor J."/>
            <person name="Schubert V."/>
            <person name="Nelson M."/>
            <person name="Geu-Flores F."/>
            <person name="Crespi M."/>
            <person name="Gallardo-Guerrero K."/>
            <person name="Delaux P.-M."/>
            <person name="Salse J."/>
            <person name="Berges H."/>
            <person name="Guyot R."/>
            <person name="Gouzy J."/>
            <person name="Peret B."/>
        </authorList>
    </citation>
    <scope>NUCLEOTIDE SEQUENCE [LARGE SCALE GENOMIC DNA]</scope>
    <source>
        <strain evidence="14">cv. Amiga</strain>
    </source>
</reference>
<evidence type="ECO:0000256" key="11">
    <source>
        <dbReference type="SAM" id="Phobius"/>
    </source>
</evidence>
<evidence type="ECO:0000256" key="7">
    <source>
        <dbReference type="ARBA" id="ARBA00022982"/>
    </source>
</evidence>
<dbReference type="CDD" id="cd08760">
    <property type="entry name" value="Cyt_b561_FRRS1_like"/>
    <property type="match status" value="1"/>
</dbReference>
<proteinExistence type="predicted"/>
<dbReference type="InterPro" id="IPR045150">
    <property type="entry name" value="CYB561D1/2"/>
</dbReference>
<dbReference type="GO" id="GO:0046872">
    <property type="term" value="F:metal ion binding"/>
    <property type="evidence" value="ECO:0007669"/>
    <property type="project" value="UniProtKB-KW"/>
</dbReference>
<gene>
    <name evidence="13" type="ORF">Lalb_Chr07g0188591</name>
</gene>
<feature type="transmembrane region" description="Helical" evidence="11">
    <location>
        <begin position="228"/>
        <end position="251"/>
    </location>
</feature>
<keyword evidence="3" id="KW-0813">Transport</keyword>
<keyword evidence="6" id="KW-0479">Metal-binding</keyword>
<evidence type="ECO:0000256" key="3">
    <source>
        <dbReference type="ARBA" id="ARBA00022448"/>
    </source>
</evidence>
<protein>
    <submittedName>
        <fullName evidence="13">Putative cytochrome b561/ferric reductase transmembrane</fullName>
    </submittedName>
</protein>
<accession>A0A6A4QAU5</accession>
<dbReference type="GO" id="GO:0140575">
    <property type="term" value="F:transmembrane monodehydroascorbate reductase activity"/>
    <property type="evidence" value="ECO:0007669"/>
    <property type="project" value="InterPro"/>
</dbReference>
<feature type="transmembrane region" description="Helical" evidence="11">
    <location>
        <begin position="161"/>
        <end position="185"/>
    </location>
</feature>
<dbReference type="GO" id="GO:0016020">
    <property type="term" value="C:membrane"/>
    <property type="evidence" value="ECO:0007669"/>
    <property type="project" value="UniProtKB-SubCell"/>
</dbReference>
<dbReference type="OrthoDB" id="19261at2759"/>
<dbReference type="AlphaFoldDB" id="A0A6A4QAU5"/>
<sequence>MPTHIFVEHIFLYFKLIYKVDELHSPHIKSYISHPNNNYILEYLEIHNSHTERVFSLVVSSYSAGIMHISCKKLYFHYFVMVSFYVSVLPFTYCTAYEEVNQFGSHKNTNNKVYKVNHQKTSDIAVHGFLLWASMGFLMPLGILTIRGSKKTEPGSRRNRFLFYLHVVFQMLAVLLSTIGAVMSLKKFENSFDNNHQRLGLALYGAILVQAFIGFFRPPRGKKERSYWYLIHWMLGTIVSLVGIINIYTGLKAYHKRTLKSTSLWTILFTLEVSFIGLIYLFQDKLEYMKKQGVIEINESIVASNQDIPQRQNQKDLMPIACGKRNALENLFD</sequence>
<feature type="domain" description="Cytochrome b561" evidence="12">
    <location>
        <begin position="82"/>
        <end position="290"/>
    </location>
</feature>
<evidence type="ECO:0000256" key="6">
    <source>
        <dbReference type="ARBA" id="ARBA00022723"/>
    </source>
</evidence>
<keyword evidence="9" id="KW-0408">Iron</keyword>
<evidence type="ECO:0000256" key="10">
    <source>
        <dbReference type="ARBA" id="ARBA00023136"/>
    </source>
</evidence>
<dbReference type="EMBL" id="WOCE01000007">
    <property type="protein sequence ID" value="KAE9610626.1"/>
    <property type="molecule type" value="Genomic_DNA"/>
</dbReference>
<dbReference type="Proteomes" id="UP000447434">
    <property type="component" value="Chromosome 7"/>
</dbReference>
<keyword evidence="7" id="KW-0249">Electron transport</keyword>
<feature type="transmembrane region" description="Helical" evidence="11">
    <location>
        <begin position="263"/>
        <end position="282"/>
    </location>
</feature>
<dbReference type="InterPro" id="IPR006593">
    <property type="entry name" value="Cyt_b561/ferric_Rdtase_TM"/>
</dbReference>
<keyword evidence="8 11" id="KW-1133">Transmembrane helix</keyword>
<keyword evidence="14" id="KW-1185">Reference proteome</keyword>
<evidence type="ECO:0000313" key="14">
    <source>
        <dbReference type="Proteomes" id="UP000447434"/>
    </source>
</evidence>
<keyword evidence="10 11" id="KW-0472">Membrane</keyword>
<comment type="subcellular location">
    <subcellularLocation>
        <location evidence="2">Membrane</location>
        <topology evidence="2">Multi-pass membrane protein</topology>
    </subcellularLocation>
</comment>
<evidence type="ECO:0000256" key="4">
    <source>
        <dbReference type="ARBA" id="ARBA00022617"/>
    </source>
</evidence>
<feature type="transmembrane region" description="Helical" evidence="11">
    <location>
        <begin position="197"/>
        <end position="216"/>
    </location>
</feature>